<evidence type="ECO:0000256" key="1">
    <source>
        <dbReference type="SAM" id="MobiDB-lite"/>
    </source>
</evidence>
<feature type="region of interest" description="Disordered" evidence="1">
    <location>
        <begin position="53"/>
        <end position="75"/>
    </location>
</feature>
<organism evidence="3 4">
    <name type="scientific">Candidatus Magasanikbacteria bacterium RIFCSPHIGHO2_01_FULL_33_34</name>
    <dbReference type="NCBI Taxonomy" id="1798671"/>
    <lineage>
        <taxon>Bacteria</taxon>
        <taxon>Candidatus Magasanikiibacteriota</taxon>
    </lineage>
</organism>
<dbReference type="AlphaFoldDB" id="A0A1F6LHB0"/>
<gene>
    <name evidence="3" type="ORF">A2725_03650</name>
</gene>
<proteinExistence type="predicted"/>
<dbReference type="SMART" id="SM00267">
    <property type="entry name" value="GGDEF"/>
    <property type="match status" value="1"/>
</dbReference>
<dbReference type="SUPFAM" id="SSF55073">
    <property type="entry name" value="Nucleotide cyclase"/>
    <property type="match status" value="1"/>
</dbReference>
<protein>
    <recommendedName>
        <fullName evidence="2">GGDEF domain-containing protein</fullName>
    </recommendedName>
</protein>
<dbReference type="Pfam" id="PF00990">
    <property type="entry name" value="GGDEF"/>
    <property type="match status" value="1"/>
</dbReference>
<dbReference type="GO" id="GO:0052621">
    <property type="term" value="F:diguanylate cyclase activity"/>
    <property type="evidence" value="ECO:0007669"/>
    <property type="project" value="TreeGrafter"/>
</dbReference>
<dbReference type="PANTHER" id="PTHR45138:SF9">
    <property type="entry name" value="DIGUANYLATE CYCLASE DGCM-RELATED"/>
    <property type="match status" value="1"/>
</dbReference>
<reference evidence="3 4" key="1">
    <citation type="journal article" date="2016" name="Nat. Commun.">
        <title>Thousands of microbial genomes shed light on interconnected biogeochemical processes in an aquifer system.</title>
        <authorList>
            <person name="Anantharaman K."/>
            <person name="Brown C.T."/>
            <person name="Hug L.A."/>
            <person name="Sharon I."/>
            <person name="Castelle C.J."/>
            <person name="Probst A.J."/>
            <person name="Thomas B.C."/>
            <person name="Singh A."/>
            <person name="Wilkins M.J."/>
            <person name="Karaoz U."/>
            <person name="Brodie E.L."/>
            <person name="Williams K.H."/>
            <person name="Hubbard S.S."/>
            <person name="Banfield J.F."/>
        </authorList>
    </citation>
    <scope>NUCLEOTIDE SEQUENCE [LARGE SCALE GENOMIC DNA]</scope>
</reference>
<dbReference type="CDD" id="cd01949">
    <property type="entry name" value="GGDEF"/>
    <property type="match status" value="1"/>
</dbReference>
<accession>A0A1F6LHB0</accession>
<evidence type="ECO:0000259" key="2">
    <source>
        <dbReference type="PROSITE" id="PS50887"/>
    </source>
</evidence>
<dbReference type="Proteomes" id="UP000177067">
    <property type="component" value="Unassembled WGS sequence"/>
</dbReference>
<evidence type="ECO:0000313" key="3">
    <source>
        <dbReference type="EMBL" id="OGH58818.1"/>
    </source>
</evidence>
<dbReference type="InterPro" id="IPR000160">
    <property type="entry name" value="GGDEF_dom"/>
</dbReference>
<comment type="caution">
    <text evidence="3">The sequence shown here is derived from an EMBL/GenBank/DDBJ whole genome shotgun (WGS) entry which is preliminary data.</text>
</comment>
<dbReference type="PROSITE" id="PS50887">
    <property type="entry name" value="GGDEF"/>
    <property type="match status" value="1"/>
</dbReference>
<feature type="domain" description="GGDEF" evidence="2">
    <location>
        <begin position="119"/>
        <end position="252"/>
    </location>
</feature>
<sequence>MSIESGGYNPNNMPELSYEEKMQAEREAFDKRMEKFAEELGVSKETIIQSYAVEEDNLRSEEPDEPTSIYESGPGSKVIERSIKETILERIKGQTDSLTKLPNRVALEKDLERRKRENKEFSFIMIDVDKFKSINDNYGHAGGDYVLKTLAEVLKNTLREGDIVTRYGGEELVVLAANANGSGPEVAEKLRRAVAKYEFKYEGKKIDVTISAGVNAPQNEVADLEALKIKSDKALYAAKGEFGASVLEGENIEPGHEKEPSRNQVWYYDKDGILKKYTKPE</sequence>
<dbReference type="InterPro" id="IPR043128">
    <property type="entry name" value="Rev_trsase/Diguanyl_cyclase"/>
</dbReference>
<dbReference type="FunFam" id="3.30.70.270:FF:000001">
    <property type="entry name" value="Diguanylate cyclase domain protein"/>
    <property type="match status" value="1"/>
</dbReference>
<dbReference type="EMBL" id="MFPS01000008">
    <property type="protein sequence ID" value="OGH58818.1"/>
    <property type="molecule type" value="Genomic_DNA"/>
</dbReference>
<dbReference type="NCBIfam" id="TIGR00254">
    <property type="entry name" value="GGDEF"/>
    <property type="match status" value="1"/>
</dbReference>
<name>A0A1F6LHB0_9BACT</name>
<dbReference type="InterPro" id="IPR029787">
    <property type="entry name" value="Nucleotide_cyclase"/>
</dbReference>
<dbReference type="InterPro" id="IPR050469">
    <property type="entry name" value="Diguanylate_Cyclase"/>
</dbReference>
<evidence type="ECO:0000313" key="4">
    <source>
        <dbReference type="Proteomes" id="UP000177067"/>
    </source>
</evidence>
<dbReference type="PANTHER" id="PTHR45138">
    <property type="entry name" value="REGULATORY COMPONENTS OF SENSORY TRANSDUCTION SYSTEM"/>
    <property type="match status" value="1"/>
</dbReference>
<dbReference type="Gene3D" id="3.30.70.270">
    <property type="match status" value="1"/>
</dbReference>